<dbReference type="AlphaFoldDB" id="A0A5C7WKF9"/>
<accession>A0A5C7WKF9</accession>
<evidence type="ECO:0000313" key="3">
    <source>
        <dbReference type="EMBL" id="TXI38257.1"/>
    </source>
</evidence>
<evidence type="ECO:0000256" key="1">
    <source>
        <dbReference type="SAM" id="MobiDB-lite"/>
    </source>
</evidence>
<gene>
    <name evidence="3" type="ORF">E6Q51_01525</name>
</gene>
<evidence type="ECO:0000256" key="2">
    <source>
        <dbReference type="SAM" id="Phobius"/>
    </source>
</evidence>
<feature type="transmembrane region" description="Helical" evidence="2">
    <location>
        <begin position="12"/>
        <end position="28"/>
    </location>
</feature>
<proteinExistence type="predicted"/>
<dbReference type="EMBL" id="SSGG01000026">
    <property type="protein sequence ID" value="TXI38257.1"/>
    <property type="molecule type" value="Genomic_DNA"/>
</dbReference>
<reference evidence="3 4" key="1">
    <citation type="submission" date="2018-09" db="EMBL/GenBank/DDBJ databases">
        <title>Metagenome Assembled Genomes from an Advanced Water Purification Facility.</title>
        <authorList>
            <person name="Stamps B.W."/>
            <person name="Spear J.R."/>
        </authorList>
    </citation>
    <scope>NUCLEOTIDE SEQUENCE [LARGE SCALE GENOMIC DNA]</scope>
    <source>
        <strain evidence="3">Bin_42_2</strain>
    </source>
</reference>
<protein>
    <submittedName>
        <fullName evidence="3">Uncharacterized protein</fullName>
    </submittedName>
</protein>
<keyword evidence="2" id="KW-0812">Transmembrane</keyword>
<sequence>MPPDSKASTSPLLWVALLFTLGLVYWQWSQEDSTVPSEDMLAKPGLPSRSPAAEAVPNPQLGGAEEPDVTNASDTSSEVATYFTRALPVKKASHVLFAAHEWVPPPPKPQPPPPPQAPPLPYAYVGSMQDVAEGDIVILLQQKKLLLPKIGSQVSPQWRLDREDAQAVYFTYLPLNQVVMLSKTKTVTASQRQAPANAENNYSEEMFNQ</sequence>
<dbReference type="STRING" id="1122236.GCA_000378225_01319"/>
<feature type="region of interest" description="Disordered" evidence="1">
    <location>
        <begin position="190"/>
        <end position="209"/>
    </location>
</feature>
<comment type="caution">
    <text evidence="3">The sequence shown here is derived from an EMBL/GenBank/DDBJ whole genome shotgun (WGS) entry which is preliminary data.</text>
</comment>
<evidence type="ECO:0000313" key="4">
    <source>
        <dbReference type="Proteomes" id="UP000321374"/>
    </source>
</evidence>
<organism evidence="3 4">
    <name type="scientific">Methylophilus methylotrophus</name>
    <name type="common">Bacterium W3A1</name>
    <dbReference type="NCBI Taxonomy" id="17"/>
    <lineage>
        <taxon>Bacteria</taxon>
        <taxon>Pseudomonadati</taxon>
        <taxon>Pseudomonadota</taxon>
        <taxon>Betaproteobacteria</taxon>
        <taxon>Nitrosomonadales</taxon>
        <taxon>Methylophilaceae</taxon>
        <taxon>Methylophilus</taxon>
    </lineage>
</organism>
<keyword evidence="2" id="KW-0472">Membrane</keyword>
<name>A0A5C7WKF9_METME</name>
<keyword evidence="2" id="KW-1133">Transmembrane helix</keyword>
<feature type="region of interest" description="Disordered" evidence="1">
    <location>
        <begin position="36"/>
        <end position="76"/>
    </location>
</feature>
<dbReference type="Proteomes" id="UP000321374">
    <property type="component" value="Unassembled WGS sequence"/>
</dbReference>